<keyword evidence="2" id="KW-1185">Reference proteome</keyword>
<dbReference type="WBParaSite" id="jg20015">
    <property type="protein sequence ID" value="jg20015"/>
    <property type="gene ID" value="jg20015"/>
</dbReference>
<feature type="compositionally biased region" description="Basic and acidic residues" evidence="1">
    <location>
        <begin position="1"/>
        <end position="10"/>
    </location>
</feature>
<evidence type="ECO:0000256" key="1">
    <source>
        <dbReference type="SAM" id="MobiDB-lite"/>
    </source>
</evidence>
<reference evidence="3" key="1">
    <citation type="submission" date="2022-11" db="UniProtKB">
        <authorList>
            <consortium name="WormBaseParasite"/>
        </authorList>
    </citation>
    <scope>IDENTIFICATION</scope>
</reference>
<feature type="region of interest" description="Disordered" evidence="1">
    <location>
        <begin position="1"/>
        <end position="63"/>
    </location>
</feature>
<accession>A0A915DJ59</accession>
<dbReference type="AlphaFoldDB" id="A0A915DJ59"/>
<evidence type="ECO:0000313" key="2">
    <source>
        <dbReference type="Proteomes" id="UP000887574"/>
    </source>
</evidence>
<feature type="compositionally biased region" description="Basic residues" evidence="1">
    <location>
        <begin position="11"/>
        <end position="22"/>
    </location>
</feature>
<feature type="compositionally biased region" description="Acidic residues" evidence="1">
    <location>
        <begin position="44"/>
        <end position="59"/>
    </location>
</feature>
<protein>
    <submittedName>
        <fullName evidence="3">Uncharacterized protein</fullName>
    </submittedName>
</protein>
<proteinExistence type="predicted"/>
<evidence type="ECO:0000313" key="3">
    <source>
        <dbReference type="WBParaSite" id="jg20015"/>
    </source>
</evidence>
<organism evidence="2 3">
    <name type="scientific">Ditylenchus dipsaci</name>
    <dbReference type="NCBI Taxonomy" id="166011"/>
    <lineage>
        <taxon>Eukaryota</taxon>
        <taxon>Metazoa</taxon>
        <taxon>Ecdysozoa</taxon>
        <taxon>Nematoda</taxon>
        <taxon>Chromadorea</taxon>
        <taxon>Rhabditida</taxon>
        <taxon>Tylenchina</taxon>
        <taxon>Tylenchomorpha</taxon>
        <taxon>Sphaerularioidea</taxon>
        <taxon>Anguinidae</taxon>
        <taxon>Anguininae</taxon>
        <taxon>Ditylenchus</taxon>
    </lineage>
</organism>
<name>A0A915DJ59_9BILA</name>
<dbReference type="Proteomes" id="UP000887574">
    <property type="component" value="Unplaced"/>
</dbReference>
<sequence length="85" mass="10189">MEFFGEDKTLKRQRSKRRKQRRMAQSANGPQFKGDLQKQKDYVDSEDSEEEDDEDEEEVAMWPETLRMRAFSQPNLGTLERFEKV</sequence>